<accession>A0A371P1B6</accession>
<dbReference type="EMBL" id="QUBQ01000008">
    <property type="protein sequence ID" value="REK69350.1"/>
    <property type="molecule type" value="Genomic_DNA"/>
</dbReference>
<comment type="caution">
    <text evidence="1">The sequence shown here is derived from an EMBL/GenBank/DDBJ whole genome shotgun (WGS) entry which is preliminary data.</text>
</comment>
<gene>
    <name evidence="1" type="ORF">DX130_24630</name>
</gene>
<dbReference type="OrthoDB" id="2657472at2"/>
<name>A0A371P1B6_9BACL</name>
<dbReference type="Proteomes" id="UP000261905">
    <property type="component" value="Unassembled WGS sequence"/>
</dbReference>
<sequence>MAKFEAVIKAELDPHQPVVEVMAVISAMLQNNKGHEGPILLAVYEQVGTTLDRITKQGGRTDAK</sequence>
<organism evidence="1 2">
    <name type="scientific">Paenibacillus paeoniae</name>
    <dbReference type="NCBI Taxonomy" id="2292705"/>
    <lineage>
        <taxon>Bacteria</taxon>
        <taxon>Bacillati</taxon>
        <taxon>Bacillota</taxon>
        <taxon>Bacilli</taxon>
        <taxon>Bacillales</taxon>
        <taxon>Paenibacillaceae</taxon>
        <taxon>Paenibacillus</taxon>
    </lineage>
</organism>
<keyword evidence="2" id="KW-1185">Reference proteome</keyword>
<protein>
    <submittedName>
        <fullName evidence="1">Uncharacterized protein</fullName>
    </submittedName>
</protein>
<reference evidence="1 2" key="1">
    <citation type="submission" date="2018-08" db="EMBL/GenBank/DDBJ databases">
        <title>Paenibacillus sp. M4BSY-1, whole genome shotgun sequence.</title>
        <authorList>
            <person name="Tuo L."/>
        </authorList>
    </citation>
    <scope>NUCLEOTIDE SEQUENCE [LARGE SCALE GENOMIC DNA]</scope>
    <source>
        <strain evidence="1 2">M4BSY-1</strain>
    </source>
</reference>
<dbReference type="AlphaFoldDB" id="A0A371P1B6"/>
<evidence type="ECO:0000313" key="2">
    <source>
        <dbReference type="Proteomes" id="UP000261905"/>
    </source>
</evidence>
<evidence type="ECO:0000313" key="1">
    <source>
        <dbReference type="EMBL" id="REK69350.1"/>
    </source>
</evidence>
<proteinExistence type="predicted"/>
<dbReference type="RefSeq" id="WP_116049905.1">
    <property type="nucleotide sequence ID" value="NZ_QUBQ01000008.1"/>
</dbReference>